<dbReference type="Proteomes" id="UP000249239">
    <property type="component" value="Unassembled WGS sequence"/>
</dbReference>
<dbReference type="EMBL" id="QKZK01000060">
    <property type="protein sequence ID" value="PZX10121.1"/>
    <property type="molecule type" value="Genomic_DNA"/>
</dbReference>
<dbReference type="GO" id="GO:0003677">
    <property type="term" value="F:DNA binding"/>
    <property type="evidence" value="ECO:0007669"/>
    <property type="project" value="UniProtKB-UniRule"/>
</dbReference>
<evidence type="ECO:0000313" key="8">
    <source>
        <dbReference type="EMBL" id="PZX10121.1"/>
    </source>
</evidence>
<keyword evidence="9" id="KW-1185">Reference proteome</keyword>
<evidence type="ECO:0000313" key="9">
    <source>
        <dbReference type="Proteomes" id="UP000249239"/>
    </source>
</evidence>
<feature type="domain" description="Core-binding (CB)" evidence="7">
    <location>
        <begin position="262"/>
        <end position="349"/>
    </location>
</feature>
<dbReference type="InterPro" id="IPR011010">
    <property type="entry name" value="DNA_brk_join_enz"/>
</dbReference>
<reference evidence="8 9" key="1">
    <citation type="submission" date="2018-06" db="EMBL/GenBank/DDBJ databases">
        <title>Genomic Encyclopedia of Archaeal and Bacterial Type Strains, Phase II (KMG-II): from individual species to whole genera.</title>
        <authorList>
            <person name="Goeker M."/>
        </authorList>
    </citation>
    <scope>NUCLEOTIDE SEQUENCE [LARGE SCALE GENOMIC DNA]</scope>
    <source>
        <strain evidence="8 9">DSM 6779</strain>
    </source>
</reference>
<dbReference type="InterPro" id="IPR002104">
    <property type="entry name" value="Integrase_catalytic"/>
</dbReference>
<dbReference type="PROSITE" id="PS51898">
    <property type="entry name" value="TYR_RECOMBINASE"/>
    <property type="match status" value="1"/>
</dbReference>
<organism evidence="8 9">
    <name type="scientific">Breznakibacter xylanolyticus</name>
    <dbReference type="NCBI Taxonomy" id="990"/>
    <lineage>
        <taxon>Bacteria</taxon>
        <taxon>Pseudomonadati</taxon>
        <taxon>Bacteroidota</taxon>
        <taxon>Bacteroidia</taxon>
        <taxon>Marinilabiliales</taxon>
        <taxon>Marinilabiliaceae</taxon>
        <taxon>Breznakibacter</taxon>
    </lineage>
</organism>
<evidence type="ECO:0000259" key="7">
    <source>
        <dbReference type="PROSITE" id="PS51900"/>
    </source>
</evidence>
<gene>
    <name evidence="8" type="ORF">LX69_03445</name>
</gene>
<dbReference type="InterPro" id="IPR004107">
    <property type="entry name" value="Integrase_SAM-like_N"/>
</dbReference>
<keyword evidence="3 5" id="KW-0238">DNA-binding</keyword>
<sequence length="546" mass="63716">MIRIEHVVHREEDRIAVYSEYDAQVIAKIRSIAGSRWSRTLRCWHFPYQQSVYEELKIVFSDCQIVERPSPFFVDSAQSQPAVAEVVLPPSTDQTPGGVVQMELFHSKIVLRLPKNQKDIEFILSLRFSRWDKLKMMWIVSRNPFNLDKITTYFGARLNTIEHTMAVSLGKKDVRREIDKHEVLVVIQRGGRMRVIFGYHPSLTTAIKKMPFSSWDHVNKWWTLPVSVYLCQAIEGICHQQGLRMTIEHEQHKTGPQPRMYGTTSDSRKRCPESYVLKLTEMRYSEHTIRNYCSHFEEFINYYGREDIDQLSDKHVVVFIRYLVMERGVSVSYQNLSINAIKFYYERVMGGKRKVYSIDRPRQEKHLPTVLSVEEVTEMIRQTPNIKHRTIIMLAYSAGLRLSELIDLKLTDIDSKRMQICIRSGKGNKDRHTILSPMMLGVLREYYKREHPVTYLFEGLRGEQYSKASVQLIVGEAARKARITKKVSPHTLRHSFATHLLEKGTDLRYIQALLGHESTKTTEIYTHVTTKGFDQIKSPLDDLMLD</sequence>
<dbReference type="PANTHER" id="PTHR30349:SF41">
    <property type="entry name" value="INTEGRASE_RECOMBINASE PROTEIN MJ0367-RELATED"/>
    <property type="match status" value="1"/>
</dbReference>
<dbReference type="GO" id="GO:0006310">
    <property type="term" value="P:DNA recombination"/>
    <property type="evidence" value="ECO:0007669"/>
    <property type="project" value="UniProtKB-KW"/>
</dbReference>
<dbReference type="GO" id="GO:0015074">
    <property type="term" value="P:DNA integration"/>
    <property type="evidence" value="ECO:0007669"/>
    <property type="project" value="UniProtKB-KW"/>
</dbReference>
<proteinExistence type="inferred from homology"/>
<dbReference type="RefSeq" id="WP_221621411.1">
    <property type="nucleotide sequence ID" value="NZ_QKZK01000060.1"/>
</dbReference>
<dbReference type="InterPro" id="IPR013762">
    <property type="entry name" value="Integrase-like_cat_sf"/>
</dbReference>
<dbReference type="Pfam" id="PF13495">
    <property type="entry name" value="Phage_int_SAM_4"/>
    <property type="match status" value="1"/>
</dbReference>
<dbReference type="SUPFAM" id="SSF56349">
    <property type="entry name" value="DNA breaking-rejoining enzymes"/>
    <property type="match status" value="1"/>
</dbReference>
<name>A0A2W7MRN5_9BACT</name>
<feature type="domain" description="Tyr recombinase" evidence="6">
    <location>
        <begin position="366"/>
        <end position="541"/>
    </location>
</feature>
<keyword evidence="4" id="KW-0233">DNA recombination</keyword>
<dbReference type="Gene3D" id="1.10.443.10">
    <property type="entry name" value="Intergrase catalytic core"/>
    <property type="match status" value="1"/>
</dbReference>
<dbReference type="InterPro" id="IPR044068">
    <property type="entry name" value="CB"/>
</dbReference>
<evidence type="ECO:0000256" key="2">
    <source>
        <dbReference type="ARBA" id="ARBA00022908"/>
    </source>
</evidence>
<comment type="similarity">
    <text evidence="1">Belongs to the 'phage' integrase family.</text>
</comment>
<dbReference type="InterPro" id="IPR010998">
    <property type="entry name" value="Integrase_recombinase_N"/>
</dbReference>
<dbReference type="AlphaFoldDB" id="A0A2W7MRN5"/>
<evidence type="ECO:0000256" key="4">
    <source>
        <dbReference type="ARBA" id="ARBA00023172"/>
    </source>
</evidence>
<evidence type="ECO:0000256" key="5">
    <source>
        <dbReference type="PROSITE-ProRule" id="PRU01248"/>
    </source>
</evidence>
<evidence type="ECO:0000256" key="3">
    <source>
        <dbReference type="ARBA" id="ARBA00023125"/>
    </source>
</evidence>
<protein>
    <submittedName>
        <fullName evidence="8">Site-specific recombinase XerD</fullName>
    </submittedName>
</protein>
<comment type="caution">
    <text evidence="8">The sequence shown here is derived from an EMBL/GenBank/DDBJ whole genome shotgun (WGS) entry which is preliminary data.</text>
</comment>
<evidence type="ECO:0000256" key="1">
    <source>
        <dbReference type="ARBA" id="ARBA00008857"/>
    </source>
</evidence>
<keyword evidence="2" id="KW-0229">DNA integration</keyword>
<dbReference type="Pfam" id="PF00589">
    <property type="entry name" value="Phage_integrase"/>
    <property type="match status" value="1"/>
</dbReference>
<evidence type="ECO:0000259" key="6">
    <source>
        <dbReference type="PROSITE" id="PS51898"/>
    </source>
</evidence>
<dbReference type="InterPro" id="IPR050090">
    <property type="entry name" value="Tyrosine_recombinase_XerCD"/>
</dbReference>
<accession>A0A2W7MRN5</accession>
<dbReference type="PANTHER" id="PTHR30349">
    <property type="entry name" value="PHAGE INTEGRASE-RELATED"/>
    <property type="match status" value="1"/>
</dbReference>
<dbReference type="PROSITE" id="PS51900">
    <property type="entry name" value="CB"/>
    <property type="match status" value="1"/>
</dbReference>
<dbReference type="Gene3D" id="1.10.150.130">
    <property type="match status" value="1"/>
</dbReference>